<dbReference type="PANTHER" id="PTHR42855">
    <property type="entry name" value="ABC TRANSPORTER ATP-BINDING SUBUNIT"/>
    <property type="match status" value="1"/>
</dbReference>
<organism evidence="4 5">
    <name type="scientific">Halobacteriovorax marinus</name>
    <dbReference type="NCBI Taxonomy" id="97084"/>
    <lineage>
        <taxon>Bacteria</taxon>
        <taxon>Pseudomonadati</taxon>
        <taxon>Bdellovibrionota</taxon>
        <taxon>Bacteriovoracia</taxon>
        <taxon>Bacteriovoracales</taxon>
        <taxon>Halobacteriovoraceae</taxon>
        <taxon>Halobacteriovorax</taxon>
    </lineage>
</organism>
<dbReference type="PANTHER" id="PTHR42855:SF1">
    <property type="entry name" value="ABC TRANSPORTER DOMAIN-CONTAINING PROTEIN"/>
    <property type="match status" value="1"/>
</dbReference>
<dbReference type="InterPro" id="IPR003439">
    <property type="entry name" value="ABC_transporter-like_ATP-bd"/>
</dbReference>
<evidence type="ECO:0000313" key="5">
    <source>
        <dbReference type="Proteomes" id="UP000196531"/>
    </source>
</evidence>
<feature type="domain" description="ABC transporter" evidence="3">
    <location>
        <begin position="5"/>
        <end position="268"/>
    </location>
</feature>
<dbReference type="AlphaFoldDB" id="A0A1Y5FGW7"/>
<dbReference type="CDD" id="cd03221">
    <property type="entry name" value="ABCF_EF-3"/>
    <property type="match status" value="1"/>
</dbReference>
<reference evidence="5" key="1">
    <citation type="journal article" date="2017" name="Proc. Natl. Acad. Sci. U.S.A.">
        <title>Simulation of Deepwater Horizon oil plume reveals substrate specialization within a complex community of hydrocarbon-degraders.</title>
        <authorList>
            <person name="Hu P."/>
            <person name="Dubinsky E.A."/>
            <person name="Probst A.J."/>
            <person name="Wang J."/>
            <person name="Sieber C.M.K."/>
            <person name="Tom L.M."/>
            <person name="Gardinali P."/>
            <person name="Banfield J.F."/>
            <person name="Atlas R.M."/>
            <person name="Andersen G.L."/>
        </authorList>
    </citation>
    <scope>NUCLEOTIDE SEQUENCE [LARGE SCALE GENOMIC DNA]</scope>
</reference>
<comment type="caution">
    <text evidence="4">The sequence shown here is derived from an EMBL/GenBank/DDBJ whole genome shotgun (WGS) entry which is preliminary data.</text>
</comment>
<keyword evidence="2" id="KW-0067">ATP-binding</keyword>
<gene>
    <name evidence="4" type="ORF">A9Q84_03845</name>
</gene>
<feature type="domain" description="ABC transporter" evidence="3">
    <location>
        <begin position="336"/>
        <end position="554"/>
    </location>
</feature>
<evidence type="ECO:0000259" key="3">
    <source>
        <dbReference type="PROSITE" id="PS50893"/>
    </source>
</evidence>
<protein>
    <recommendedName>
        <fullName evidence="3">ABC transporter domain-containing protein</fullName>
    </recommendedName>
</protein>
<dbReference type="SUPFAM" id="SSF52540">
    <property type="entry name" value="P-loop containing nucleoside triphosphate hydrolases"/>
    <property type="match status" value="2"/>
</dbReference>
<dbReference type="InterPro" id="IPR017871">
    <property type="entry name" value="ABC_transporter-like_CS"/>
</dbReference>
<dbReference type="GO" id="GO:0005524">
    <property type="term" value="F:ATP binding"/>
    <property type="evidence" value="ECO:0007669"/>
    <property type="project" value="UniProtKB-KW"/>
</dbReference>
<evidence type="ECO:0000256" key="1">
    <source>
        <dbReference type="ARBA" id="ARBA00022741"/>
    </source>
</evidence>
<dbReference type="GO" id="GO:0016887">
    <property type="term" value="F:ATP hydrolysis activity"/>
    <property type="evidence" value="ECO:0007669"/>
    <property type="project" value="InterPro"/>
</dbReference>
<accession>A0A1Y5FGW7</accession>
<dbReference type="InterPro" id="IPR027417">
    <property type="entry name" value="P-loop_NTPase"/>
</dbReference>
<sequence>MSLLCTLNNLHLQLGTKNLFTGTGFTISFGEQIGLLGLNGQGKSSLFKVLSDMISPDPSTPAFTFDKAKSGGEGNSGFSTFLVPQEMHLSPNDNVTIKDFFFRFYPAHRDIHEQLEDVNEQLELSSDEKLISKQKELLEQLDHLGSWDLIRSFESYLKYFGLNDFQKEVVSLSGGEQKKILLSLGFTARENLILWDEPTNHLDIESIKLFEGELLSSGKTFILITHDRYLLSKVCSKIFHIKRGKIETFKGSYIDYLDFLQEEEQARTKLLGRLKNSLSREQAWMRQGIKARGTRSKKRVEGFHDLKSKISEVKGAARRELDLNLSSSQRKTKSLIEFKNLGFSFPDKEIFKDVNLNLYKGDRVGLIGKNGSGKTTLVKVILEELIKTNGELKKADNLVIQYFSQKRDELNEAMTPFDLLGDGNDQISLPGGQSKHVAAYFESFLFSKDDLNRPIKTLSGGEKSRLQLAKNLTKSADVWIFDEPTNDLDLETLQILEDTLVNFKGSLVLISHDRSFLSNVTNKTWVLEGQAVEEFVGGYAQTESYLEALALEHILKEQESEELKEMTPETTEVVIPEKTQTQKLSNSEKKRLDSIPSLIEEKEAQIENIDKLMLKFNFSNMDEDTSKLYSDLALKKERFEEELMEIYEEFETLSP</sequence>
<dbReference type="InterPro" id="IPR003593">
    <property type="entry name" value="AAA+_ATPase"/>
</dbReference>
<dbReference type="SMART" id="SM00382">
    <property type="entry name" value="AAA"/>
    <property type="match status" value="2"/>
</dbReference>
<dbReference type="Proteomes" id="UP000196531">
    <property type="component" value="Unassembled WGS sequence"/>
</dbReference>
<dbReference type="Pfam" id="PF00005">
    <property type="entry name" value="ABC_tran"/>
    <property type="match status" value="2"/>
</dbReference>
<dbReference type="EMBL" id="MAAO01000004">
    <property type="protein sequence ID" value="OUR98555.1"/>
    <property type="molecule type" value="Genomic_DNA"/>
</dbReference>
<evidence type="ECO:0000256" key="2">
    <source>
        <dbReference type="ARBA" id="ARBA00022840"/>
    </source>
</evidence>
<dbReference type="PROSITE" id="PS00211">
    <property type="entry name" value="ABC_TRANSPORTER_1"/>
    <property type="match status" value="2"/>
</dbReference>
<dbReference type="FunFam" id="3.40.50.300:FF:000011">
    <property type="entry name" value="Putative ABC transporter ATP-binding component"/>
    <property type="match status" value="1"/>
</dbReference>
<dbReference type="PROSITE" id="PS50893">
    <property type="entry name" value="ABC_TRANSPORTER_2"/>
    <property type="match status" value="2"/>
</dbReference>
<dbReference type="InterPro" id="IPR051309">
    <property type="entry name" value="ABCF_ATPase"/>
</dbReference>
<evidence type="ECO:0000313" key="4">
    <source>
        <dbReference type="EMBL" id="OUR98555.1"/>
    </source>
</evidence>
<dbReference type="Gene3D" id="3.40.50.300">
    <property type="entry name" value="P-loop containing nucleotide triphosphate hydrolases"/>
    <property type="match status" value="2"/>
</dbReference>
<dbReference type="InterPro" id="IPR037118">
    <property type="entry name" value="Val-tRNA_synth_C_sf"/>
</dbReference>
<proteinExistence type="predicted"/>
<dbReference type="Gene3D" id="1.10.287.380">
    <property type="entry name" value="Valyl-tRNA synthetase, C-terminal domain"/>
    <property type="match status" value="1"/>
</dbReference>
<name>A0A1Y5FGW7_9BACT</name>
<keyword evidence="1" id="KW-0547">Nucleotide-binding</keyword>